<proteinExistence type="predicted"/>
<evidence type="ECO:0000256" key="3">
    <source>
        <dbReference type="SAM" id="SignalP"/>
    </source>
</evidence>
<evidence type="ECO:0000256" key="2">
    <source>
        <dbReference type="SAM" id="Phobius"/>
    </source>
</evidence>
<dbReference type="Proteomes" id="UP000830375">
    <property type="component" value="Unassembled WGS sequence"/>
</dbReference>
<keyword evidence="3" id="KW-0732">Signal</keyword>
<feature type="chain" id="PRO_5046143004" evidence="3">
    <location>
        <begin position="21"/>
        <end position="288"/>
    </location>
</feature>
<dbReference type="GO" id="GO:0000428">
    <property type="term" value="C:DNA-directed RNA polymerase complex"/>
    <property type="evidence" value="ECO:0007669"/>
    <property type="project" value="UniProtKB-KW"/>
</dbReference>
<dbReference type="InterPro" id="IPR013783">
    <property type="entry name" value="Ig-like_fold"/>
</dbReference>
<feature type="signal peptide" evidence="3">
    <location>
        <begin position="1"/>
        <end position="20"/>
    </location>
</feature>
<organism evidence="4 5">
    <name type="scientific">Labeo rohita</name>
    <name type="common">Indian major carp</name>
    <name type="synonym">Cyprinus rohita</name>
    <dbReference type="NCBI Taxonomy" id="84645"/>
    <lineage>
        <taxon>Eukaryota</taxon>
        <taxon>Metazoa</taxon>
        <taxon>Chordata</taxon>
        <taxon>Craniata</taxon>
        <taxon>Vertebrata</taxon>
        <taxon>Euteleostomi</taxon>
        <taxon>Actinopterygii</taxon>
        <taxon>Neopterygii</taxon>
        <taxon>Teleostei</taxon>
        <taxon>Ostariophysi</taxon>
        <taxon>Cypriniformes</taxon>
        <taxon>Cyprinidae</taxon>
        <taxon>Labeoninae</taxon>
        <taxon>Labeonini</taxon>
        <taxon>Labeo</taxon>
    </lineage>
</organism>
<keyword evidence="2" id="KW-0472">Membrane</keyword>
<feature type="compositionally biased region" description="Basic and acidic residues" evidence="1">
    <location>
        <begin position="144"/>
        <end position="154"/>
    </location>
</feature>
<keyword evidence="2" id="KW-0812">Transmembrane</keyword>
<protein>
    <submittedName>
        <fullName evidence="4">DNA-directed RNA polymerase II subunit rpb1</fullName>
    </submittedName>
</protein>
<name>A0ABQ8LFF4_LABRO</name>
<evidence type="ECO:0000313" key="5">
    <source>
        <dbReference type="Proteomes" id="UP000830375"/>
    </source>
</evidence>
<evidence type="ECO:0000256" key="1">
    <source>
        <dbReference type="SAM" id="MobiDB-lite"/>
    </source>
</evidence>
<keyword evidence="5" id="KW-1185">Reference proteome</keyword>
<keyword evidence="2" id="KW-1133">Transmembrane helix</keyword>
<evidence type="ECO:0000313" key="4">
    <source>
        <dbReference type="EMBL" id="KAI2649428.1"/>
    </source>
</evidence>
<dbReference type="EMBL" id="JACTAM010000023">
    <property type="protein sequence ID" value="KAI2649428.1"/>
    <property type="molecule type" value="Genomic_DNA"/>
</dbReference>
<gene>
    <name evidence="4" type="ORF">H4Q32_015380</name>
</gene>
<keyword evidence="4" id="KW-0804">Transcription</keyword>
<comment type="caution">
    <text evidence="4">The sequence shown here is derived from an EMBL/GenBank/DDBJ whole genome shotgun (WGS) entry which is preliminary data.</text>
</comment>
<feature type="region of interest" description="Disordered" evidence="1">
    <location>
        <begin position="140"/>
        <end position="192"/>
    </location>
</feature>
<reference evidence="4 5" key="1">
    <citation type="submission" date="2022-01" db="EMBL/GenBank/DDBJ databases">
        <title>A high-quality chromosome-level genome assembly of rohu carp, Labeo rohita.</title>
        <authorList>
            <person name="Arick M.A. II"/>
            <person name="Hsu C.-Y."/>
            <person name="Magbanua Z."/>
            <person name="Pechanova O."/>
            <person name="Grover C."/>
            <person name="Miller E."/>
            <person name="Thrash A."/>
            <person name="Ezzel L."/>
            <person name="Alam S."/>
            <person name="Benzie J."/>
            <person name="Hamilton M."/>
            <person name="Karsi A."/>
            <person name="Lawrence M.L."/>
            <person name="Peterson D.G."/>
        </authorList>
    </citation>
    <scope>NUCLEOTIDE SEQUENCE [LARGE SCALE GENOMIC DNA]</scope>
    <source>
        <strain evidence="5">BAU-BD-2019</strain>
        <tissue evidence="4">Blood</tissue>
    </source>
</reference>
<dbReference type="Gene3D" id="2.60.40.10">
    <property type="entry name" value="Immunoglobulins"/>
    <property type="match status" value="1"/>
</dbReference>
<feature type="transmembrane region" description="Helical" evidence="2">
    <location>
        <begin position="220"/>
        <end position="240"/>
    </location>
</feature>
<accession>A0ABQ8LFF4</accession>
<sequence>MLRFLLIISCLVIAGAVSDGERVEVKSGENVTLRVEKPGLGKARLVTLQKNCENGTENDIYCSPEEEMSGCTAKKSEKLSFIMDGDSFSVILVDVTASDEGCYAVSHVDFTNIVTTQKFIVKINVLCKCTDTTLTLNGMATRGPELKPVKEREAAVPSQDPASNVGEDVSQKQLPSTINPELPSINPFSTPALTTKSEETFETDGPTATVSTGRNGKISLGIKVFIIGVLIAVIIGIICYKKASVITDLNKNSPFLQSAGEPGTDESLEIVVETNSSAYNEEGPLPGA</sequence>
<keyword evidence="4" id="KW-0240">DNA-directed RNA polymerase</keyword>